<dbReference type="EMBL" id="JAPFQO010000001">
    <property type="protein sequence ID" value="MCX2738663.1"/>
    <property type="molecule type" value="Genomic_DNA"/>
</dbReference>
<reference evidence="2 3" key="1">
    <citation type="submission" date="2022-11" db="EMBL/GenBank/DDBJ databases">
        <title>The characterization of three novel Bacteroidetes species and genomic analysis of their roles in tidal elemental geochemical cycles.</title>
        <authorList>
            <person name="Ma K.-J."/>
        </authorList>
    </citation>
    <scope>NUCLEOTIDE SEQUENCE [LARGE SCALE GENOMIC DNA]</scope>
    <source>
        <strain evidence="2 3">M82</strain>
    </source>
</reference>
<organism evidence="2 3">
    <name type="scientific">Pontibacter anaerobius</name>
    <dbReference type="NCBI Taxonomy" id="2993940"/>
    <lineage>
        <taxon>Bacteria</taxon>
        <taxon>Pseudomonadati</taxon>
        <taxon>Bacteroidota</taxon>
        <taxon>Cytophagia</taxon>
        <taxon>Cytophagales</taxon>
        <taxon>Hymenobacteraceae</taxon>
        <taxon>Pontibacter</taxon>
    </lineage>
</organism>
<proteinExistence type="predicted"/>
<feature type="transmembrane region" description="Helical" evidence="1">
    <location>
        <begin position="157"/>
        <end position="178"/>
    </location>
</feature>
<keyword evidence="1" id="KW-1133">Transmembrane helix</keyword>
<gene>
    <name evidence="2" type="ORF">OO017_01780</name>
</gene>
<comment type="caution">
    <text evidence="2">The sequence shown here is derived from an EMBL/GenBank/DDBJ whole genome shotgun (WGS) entry which is preliminary data.</text>
</comment>
<protein>
    <recommendedName>
        <fullName evidence="4">Energy-coupling factor transport system substrate-specific component</fullName>
    </recommendedName>
</protein>
<sequence length="184" mass="19635">MGVTADIKRVLLTTVACFLLTAIAFRVNNQDQVPLISPFLFTLVIVLANLDQVRVNKLKAIGLGLMLTLPVFLVSVLAGVGLTQMLKGAQAGMVISSAMSGALMFLVNSLFFNMRSFKAGLAITAVLGAIAPFVARFVELYLPGINSSAGFIEDPGLFFICWQTLVGLGISIGIWVGVDQKKLK</sequence>
<feature type="transmembrane region" description="Helical" evidence="1">
    <location>
        <begin position="62"/>
        <end position="82"/>
    </location>
</feature>
<keyword evidence="3" id="KW-1185">Reference proteome</keyword>
<dbReference type="RefSeq" id="WP_266050716.1">
    <property type="nucleotide sequence ID" value="NZ_JAPFQO010000001.1"/>
</dbReference>
<keyword evidence="1" id="KW-0472">Membrane</keyword>
<evidence type="ECO:0008006" key="4">
    <source>
        <dbReference type="Google" id="ProtNLM"/>
    </source>
</evidence>
<name>A0ABT3RB55_9BACT</name>
<feature type="transmembrane region" description="Helical" evidence="1">
    <location>
        <begin position="119"/>
        <end position="137"/>
    </location>
</feature>
<evidence type="ECO:0000256" key="1">
    <source>
        <dbReference type="SAM" id="Phobius"/>
    </source>
</evidence>
<evidence type="ECO:0000313" key="3">
    <source>
        <dbReference type="Proteomes" id="UP001207228"/>
    </source>
</evidence>
<accession>A0ABT3RB55</accession>
<evidence type="ECO:0000313" key="2">
    <source>
        <dbReference type="EMBL" id="MCX2738663.1"/>
    </source>
</evidence>
<feature type="transmembrane region" description="Helical" evidence="1">
    <location>
        <begin position="34"/>
        <end position="50"/>
    </location>
</feature>
<feature type="transmembrane region" description="Helical" evidence="1">
    <location>
        <begin position="88"/>
        <end position="107"/>
    </location>
</feature>
<keyword evidence="1" id="KW-0812">Transmembrane</keyword>
<dbReference type="Proteomes" id="UP001207228">
    <property type="component" value="Unassembled WGS sequence"/>
</dbReference>